<gene>
    <name evidence="1" type="ORF">JNB85_28865</name>
</gene>
<evidence type="ECO:0000313" key="2">
    <source>
        <dbReference type="Proteomes" id="UP000717752"/>
    </source>
</evidence>
<dbReference type="InterPro" id="IPR009702">
    <property type="entry name" value="DUF1284"/>
</dbReference>
<dbReference type="Pfam" id="PF06935">
    <property type="entry name" value="DUF1284"/>
    <property type="match status" value="1"/>
</dbReference>
<reference evidence="1 2" key="1">
    <citation type="journal article" date="2021" name="MBio">
        <title>Poor Competitiveness of Bradyrhizobium in Pigeon Pea Root Colonization in Indian Soils.</title>
        <authorList>
            <person name="Chalasani D."/>
            <person name="Basu A."/>
            <person name="Pullabhotla S.V.S.R.N."/>
            <person name="Jorrin B."/>
            <person name="Neal A.L."/>
            <person name="Poole P.S."/>
            <person name="Podile A.R."/>
            <person name="Tkacz A."/>
        </authorList>
    </citation>
    <scope>NUCLEOTIDE SEQUENCE [LARGE SCALE GENOMIC DNA]</scope>
    <source>
        <strain evidence="1 2">HU56</strain>
    </source>
</reference>
<proteinExistence type="predicted"/>
<protein>
    <submittedName>
        <fullName evidence="1">DUF1284 domain-containing protein</fullName>
    </submittedName>
</protein>
<organism evidence="1 2">
    <name type="scientific">Rhizobium mesosinicum</name>
    <dbReference type="NCBI Taxonomy" id="335017"/>
    <lineage>
        <taxon>Bacteria</taxon>
        <taxon>Pseudomonadati</taxon>
        <taxon>Pseudomonadota</taxon>
        <taxon>Alphaproteobacteria</taxon>
        <taxon>Hyphomicrobiales</taxon>
        <taxon>Rhizobiaceae</taxon>
        <taxon>Rhizobium/Agrobacterium group</taxon>
        <taxon>Rhizobium</taxon>
    </lineage>
</organism>
<name>A0ABS7H4H9_9HYPH</name>
<dbReference type="EMBL" id="JAEUAK010000017">
    <property type="protein sequence ID" value="MBW9056425.1"/>
    <property type="molecule type" value="Genomic_DNA"/>
</dbReference>
<evidence type="ECO:0000313" key="1">
    <source>
        <dbReference type="EMBL" id="MBW9056425.1"/>
    </source>
</evidence>
<comment type="caution">
    <text evidence="1">The sequence shown here is derived from an EMBL/GenBank/DDBJ whole genome shotgun (WGS) entry which is preliminary data.</text>
</comment>
<keyword evidence="2" id="KW-1185">Reference proteome</keyword>
<sequence length="141" mass="15562">MTVRLRAHHLLCMLTFVGEGYTPAFTANYRRIAERLSAGEEIEIVSGPDDICAPLLSEAAAHCLLPSPKRRDETAAEAVGKLLGVRIEQGTRLVPDQSVLKRLRRAFAADTIRNACEDCEWSELCGTVARNHFRNTLVAPC</sequence>
<accession>A0ABS7H4H9</accession>
<dbReference type="Proteomes" id="UP000717752">
    <property type="component" value="Unassembled WGS sequence"/>
</dbReference>
<dbReference type="RefSeq" id="WP_220337830.1">
    <property type="nucleotide sequence ID" value="NZ_JAEUAK010000017.1"/>
</dbReference>